<comment type="subcellular location">
    <subcellularLocation>
        <location evidence="1">Membrane</location>
        <topology evidence="1">Multi-pass membrane protein</topology>
    </subcellularLocation>
</comment>
<dbReference type="PANTHER" id="PTHR47891">
    <property type="entry name" value="TRANSPORTER-RELATED"/>
    <property type="match status" value="1"/>
</dbReference>
<keyword evidence="5 6" id="KW-0472">Membrane</keyword>
<comment type="similarity">
    <text evidence="2">Belongs to the CorA metal ion transporter (MIT) (TC 1.A.35) family.</text>
</comment>
<dbReference type="PANTHER" id="PTHR47891:SF1">
    <property type="entry name" value="CORA-MAGNESIUM AND COBALT TRANSPORTER"/>
    <property type="match status" value="1"/>
</dbReference>
<dbReference type="PATRIC" id="fig|1423777.3.peg.896"/>
<proteinExistence type="inferred from homology"/>
<evidence type="ECO:0000256" key="6">
    <source>
        <dbReference type="SAM" id="Phobius"/>
    </source>
</evidence>
<comment type="caution">
    <text evidence="7">The sequence shown here is derived from an EMBL/GenBank/DDBJ whole genome shotgun (WGS) entry which is preliminary data.</text>
</comment>
<dbReference type="GO" id="GO:0046873">
    <property type="term" value="F:metal ion transmembrane transporter activity"/>
    <property type="evidence" value="ECO:0007669"/>
    <property type="project" value="InterPro"/>
</dbReference>
<feature type="transmembrane region" description="Helical" evidence="6">
    <location>
        <begin position="152"/>
        <end position="173"/>
    </location>
</feature>
<sequence length="212" mass="24408">MAFVRDDLVKIVNTFKHKDQEVSLISIIFKLLLQITSDYFDQIDAINETREELFHYKKTPSGHKIEQLAELNEGLVYLTTAADNNVIAIKQFLIVADSKDNFLQLNPTEKEQLGEVKIVAEECQQMTRISSEVLERISTAYTNIINNNLNNIMNFLTIWSLVLAIPPIISGFYGMNVYLPFAGHSWAWIFSIIISLLPILLLLWILHRFHDL</sequence>
<dbReference type="Pfam" id="PF01544">
    <property type="entry name" value="CorA"/>
    <property type="match status" value="1"/>
</dbReference>
<evidence type="ECO:0000256" key="1">
    <source>
        <dbReference type="ARBA" id="ARBA00004141"/>
    </source>
</evidence>
<feature type="transmembrane region" description="Helical" evidence="6">
    <location>
        <begin position="185"/>
        <end position="206"/>
    </location>
</feature>
<evidence type="ECO:0000313" key="7">
    <source>
        <dbReference type="EMBL" id="KRL05458.1"/>
    </source>
</evidence>
<dbReference type="InterPro" id="IPR002523">
    <property type="entry name" value="MgTranspt_CorA/ZnTranspt_ZntB"/>
</dbReference>
<dbReference type="Gene3D" id="1.20.58.340">
    <property type="entry name" value="Magnesium transport protein CorA, transmembrane region"/>
    <property type="match status" value="2"/>
</dbReference>
<dbReference type="AlphaFoldDB" id="A0A0R1MJK4"/>
<dbReference type="EMBL" id="AZEH01000025">
    <property type="protein sequence ID" value="KRL05458.1"/>
    <property type="molecule type" value="Genomic_DNA"/>
</dbReference>
<dbReference type="SUPFAM" id="SSF143865">
    <property type="entry name" value="CorA soluble domain-like"/>
    <property type="match status" value="1"/>
</dbReference>
<name>A0A0R1MJK4_9LACO</name>
<evidence type="ECO:0000313" key="8">
    <source>
        <dbReference type="Proteomes" id="UP000051686"/>
    </source>
</evidence>
<accession>A0A0R1MJK4</accession>
<protein>
    <submittedName>
        <fullName evidence="7">Mit family metal ion transporter cora</fullName>
    </submittedName>
</protein>
<evidence type="ECO:0000256" key="2">
    <source>
        <dbReference type="ARBA" id="ARBA00009765"/>
    </source>
</evidence>
<dbReference type="InterPro" id="IPR045863">
    <property type="entry name" value="CorA_TM1_TM2"/>
</dbReference>
<keyword evidence="3 6" id="KW-0812">Transmembrane</keyword>
<dbReference type="InterPro" id="IPR045861">
    <property type="entry name" value="CorA_cytoplasmic_dom"/>
</dbReference>
<gene>
    <name evidence="7" type="ORF">FD46_GL000874</name>
</gene>
<evidence type="ECO:0000256" key="3">
    <source>
        <dbReference type="ARBA" id="ARBA00022692"/>
    </source>
</evidence>
<dbReference type="GO" id="GO:0016020">
    <property type="term" value="C:membrane"/>
    <property type="evidence" value="ECO:0007669"/>
    <property type="project" value="UniProtKB-SubCell"/>
</dbReference>
<reference evidence="7 8" key="1">
    <citation type="journal article" date="2015" name="Genome Announc.">
        <title>Expanding the biotechnology potential of lactobacilli through comparative genomics of 213 strains and associated genera.</title>
        <authorList>
            <person name="Sun Z."/>
            <person name="Harris H.M."/>
            <person name="McCann A."/>
            <person name="Guo C."/>
            <person name="Argimon S."/>
            <person name="Zhang W."/>
            <person name="Yang X."/>
            <person name="Jeffery I.B."/>
            <person name="Cooney J.C."/>
            <person name="Kagawa T.F."/>
            <person name="Liu W."/>
            <person name="Song Y."/>
            <person name="Salvetti E."/>
            <person name="Wrobel A."/>
            <person name="Rasinkangas P."/>
            <person name="Parkhill J."/>
            <person name="Rea M.C."/>
            <person name="O'Sullivan O."/>
            <person name="Ritari J."/>
            <person name="Douillard F.P."/>
            <person name="Paul Ross R."/>
            <person name="Yang R."/>
            <person name="Briner A.E."/>
            <person name="Felis G.E."/>
            <person name="de Vos W.M."/>
            <person name="Barrangou R."/>
            <person name="Klaenhammer T.R."/>
            <person name="Caufield P.W."/>
            <person name="Cui Y."/>
            <person name="Zhang H."/>
            <person name="O'Toole P.W."/>
        </authorList>
    </citation>
    <scope>NUCLEOTIDE SEQUENCE [LARGE SCALE GENOMIC DNA]</scope>
    <source>
        <strain evidence="7 8">DSM 19972</strain>
    </source>
</reference>
<dbReference type="SUPFAM" id="SSF144083">
    <property type="entry name" value="Magnesium transport protein CorA, transmembrane region"/>
    <property type="match status" value="1"/>
</dbReference>
<keyword evidence="8" id="KW-1185">Reference proteome</keyword>
<dbReference type="OrthoDB" id="9803416at2"/>
<evidence type="ECO:0000256" key="5">
    <source>
        <dbReference type="ARBA" id="ARBA00023136"/>
    </source>
</evidence>
<dbReference type="Proteomes" id="UP000051686">
    <property type="component" value="Unassembled WGS sequence"/>
</dbReference>
<keyword evidence="4 6" id="KW-1133">Transmembrane helix</keyword>
<dbReference type="STRING" id="1423777.FD46_GL000874"/>
<evidence type="ECO:0000256" key="4">
    <source>
        <dbReference type="ARBA" id="ARBA00022989"/>
    </source>
</evidence>
<dbReference type="InterPro" id="IPR047199">
    <property type="entry name" value="CorA-like"/>
</dbReference>
<organism evidence="7 8">
    <name type="scientific">Liquorilactobacillus oeni DSM 19972</name>
    <dbReference type="NCBI Taxonomy" id="1423777"/>
    <lineage>
        <taxon>Bacteria</taxon>
        <taxon>Bacillati</taxon>
        <taxon>Bacillota</taxon>
        <taxon>Bacilli</taxon>
        <taxon>Lactobacillales</taxon>
        <taxon>Lactobacillaceae</taxon>
        <taxon>Liquorilactobacillus</taxon>
    </lineage>
</organism>